<dbReference type="EMBL" id="MHMM01000004">
    <property type="protein sequence ID" value="OGZ27764.1"/>
    <property type="molecule type" value="Genomic_DNA"/>
</dbReference>
<evidence type="ECO:0000256" key="2">
    <source>
        <dbReference type="ARBA" id="ARBA00009539"/>
    </source>
</evidence>
<dbReference type="PANTHER" id="PTHR48069:SF3">
    <property type="entry name" value="DIHYDROFOLATE REDUCTASE"/>
    <property type="match status" value="1"/>
</dbReference>
<dbReference type="GO" id="GO:0006730">
    <property type="term" value="P:one-carbon metabolic process"/>
    <property type="evidence" value="ECO:0007669"/>
    <property type="project" value="UniProtKB-KW"/>
</dbReference>
<dbReference type="Gene3D" id="3.40.430.10">
    <property type="entry name" value="Dihydrofolate Reductase, subunit A"/>
    <property type="match status" value="1"/>
</dbReference>
<feature type="domain" description="DHFR" evidence="10">
    <location>
        <begin position="12"/>
        <end position="171"/>
    </location>
</feature>
<keyword evidence="5 8" id="KW-0521">NADP</keyword>
<comment type="function">
    <text evidence="7 8">Key enzyme in folate metabolism. Catalyzes an essential reaction for de novo glycine and purine synthesis, and for DNA precursor synthesis.</text>
</comment>
<evidence type="ECO:0000256" key="4">
    <source>
        <dbReference type="ARBA" id="ARBA00022563"/>
    </source>
</evidence>
<keyword evidence="6 8" id="KW-0560">Oxidoreductase</keyword>
<evidence type="ECO:0000256" key="7">
    <source>
        <dbReference type="ARBA" id="ARBA00025067"/>
    </source>
</evidence>
<reference evidence="11 12" key="1">
    <citation type="journal article" date="2016" name="Nat. Commun.">
        <title>Thousands of microbial genomes shed light on interconnected biogeochemical processes in an aquifer system.</title>
        <authorList>
            <person name="Anantharaman K."/>
            <person name="Brown C.T."/>
            <person name="Hug L.A."/>
            <person name="Sharon I."/>
            <person name="Castelle C.J."/>
            <person name="Probst A.J."/>
            <person name="Thomas B.C."/>
            <person name="Singh A."/>
            <person name="Wilkins M.J."/>
            <person name="Karaoz U."/>
            <person name="Brodie E.L."/>
            <person name="Williams K.H."/>
            <person name="Hubbard S.S."/>
            <person name="Banfield J.F."/>
        </authorList>
    </citation>
    <scope>NUCLEOTIDE SEQUENCE [LARGE SCALE GENOMIC DNA]</scope>
</reference>
<evidence type="ECO:0000256" key="6">
    <source>
        <dbReference type="ARBA" id="ARBA00023002"/>
    </source>
</evidence>
<dbReference type="GO" id="GO:0046655">
    <property type="term" value="P:folic acid metabolic process"/>
    <property type="evidence" value="ECO:0007669"/>
    <property type="project" value="TreeGrafter"/>
</dbReference>
<dbReference type="PROSITE" id="PS00075">
    <property type="entry name" value="DHFR_1"/>
    <property type="match status" value="1"/>
</dbReference>
<dbReference type="Proteomes" id="UP000177740">
    <property type="component" value="Unassembled WGS sequence"/>
</dbReference>
<protein>
    <recommendedName>
        <fullName evidence="3 8">Dihydrofolate reductase</fullName>
        <ecNumber evidence="3 8">1.5.1.3</ecNumber>
    </recommendedName>
</protein>
<dbReference type="InterPro" id="IPR024072">
    <property type="entry name" value="DHFR-like_dom_sf"/>
</dbReference>
<comment type="similarity">
    <text evidence="2 8 9">Belongs to the dihydrofolate reductase family.</text>
</comment>
<dbReference type="UniPathway" id="UPA00077">
    <property type="reaction ID" value="UER00158"/>
</dbReference>
<dbReference type="PIRSF" id="PIRSF000194">
    <property type="entry name" value="DHFR"/>
    <property type="match status" value="1"/>
</dbReference>
<dbReference type="CDD" id="cd00209">
    <property type="entry name" value="DHFR"/>
    <property type="match status" value="1"/>
</dbReference>
<comment type="catalytic activity">
    <reaction evidence="8">
        <text>(6S)-5,6,7,8-tetrahydrofolate + NADP(+) = 7,8-dihydrofolate + NADPH + H(+)</text>
        <dbReference type="Rhea" id="RHEA:15009"/>
        <dbReference type="ChEBI" id="CHEBI:15378"/>
        <dbReference type="ChEBI" id="CHEBI:57451"/>
        <dbReference type="ChEBI" id="CHEBI:57453"/>
        <dbReference type="ChEBI" id="CHEBI:57783"/>
        <dbReference type="ChEBI" id="CHEBI:58349"/>
        <dbReference type="EC" id="1.5.1.3"/>
    </reaction>
</comment>
<name>A0A1G2EPN5_9BACT</name>
<dbReference type="GO" id="GO:0046452">
    <property type="term" value="P:dihydrofolate metabolic process"/>
    <property type="evidence" value="ECO:0007669"/>
    <property type="project" value="TreeGrafter"/>
</dbReference>
<dbReference type="Pfam" id="PF00186">
    <property type="entry name" value="DHFR_1"/>
    <property type="match status" value="1"/>
</dbReference>
<evidence type="ECO:0000313" key="12">
    <source>
        <dbReference type="Proteomes" id="UP000177740"/>
    </source>
</evidence>
<evidence type="ECO:0000256" key="1">
    <source>
        <dbReference type="ARBA" id="ARBA00004903"/>
    </source>
</evidence>
<evidence type="ECO:0000313" key="11">
    <source>
        <dbReference type="EMBL" id="OGZ27764.1"/>
    </source>
</evidence>
<dbReference type="SUPFAM" id="SSF53597">
    <property type="entry name" value="Dihydrofolate reductase-like"/>
    <property type="match status" value="1"/>
</dbReference>
<dbReference type="GO" id="GO:0005829">
    <property type="term" value="C:cytosol"/>
    <property type="evidence" value="ECO:0007669"/>
    <property type="project" value="TreeGrafter"/>
</dbReference>
<accession>A0A1G2EPN5</accession>
<gene>
    <name evidence="11" type="ORF">A2365_03955</name>
</gene>
<dbReference type="AlphaFoldDB" id="A0A1G2EPN5"/>
<sequence length="172" mass="19880">MINDKKEKNKQTISIIAAIGKNNVLGVKNSLPWHLPADFKHFKEITMRKPVIMGQRTFESIGKALPDRINIILTIDKNLKLEGCITAFSIDDALQKTENAKEVMICGGASVYKQFLPMADKMYLTLVDAEIKEADVFFPKFNWDDWNEMERIENKSDEKNKYNYTFVTLERK</sequence>
<dbReference type="InterPro" id="IPR001796">
    <property type="entry name" value="DHFR_dom"/>
</dbReference>
<dbReference type="PANTHER" id="PTHR48069">
    <property type="entry name" value="DIHYDROFOLATE REDUCTASE"/>
    <property type="match status" value="1"/>
</dbReference>
<organism evidence="11 12">
    <name type="scientific">Candidatus Nealsonbacteria bacterium RIFOXYB1_FULL_40_15</name>
    <dbReference type="NCBI Taxonomy" id="1801677"/>
    <lineage>
        <taxon>Bacteria</taxon>
        <taxon>Candidatus Nealsoniibacteriota</taxon>
    </lineage>
</organism>
<evidence type="ECO:0000256" key="5">
    <source>
        <dbReference type="ARBA" id="ARBA00022857"/>
    </source>
</evidence>
<proteinExistence type="inferred from homology"/>
<dbReference type="GO" id="GO:0070401">
    <property type="term" value="F:NADP+ binding"/>
    <property type="evidence" value="ECO:0007669"/>
    <property type="project" value="UniProtKB-ARBA"/>
</dbReference>
<evidence type="ECO:0000256" key="9">
    <source>
        <dbReference type="RuleBase" id="RU004474"/>
    </source>
</evidence>
<evidence type="ECO:0000256" key="8">
    <source>
        <dbReference type="PIRNR" id="PIRNR000194"/>
    </source>
</evidence>
<dbReference type="PROSITE" id="PS51330">
    <property type="entry name" value="DHFR_2"/>
    <property type="match status" value="1"/>
</dbReference>
<dbReference type="STRING" id="1801677.A2365_03955"/>
<dbReference type="GO" id="GO:0004146">
    <property type="term" value="F:dihydrofolate reductase activity"/>
    <property type="evidence" value="ECO:0007669"/>
    <property type="project" value="UniProtKB-EC"/>
</dbReference>
<dbReference type="EC" id="1.5.1.3" evidence="3 8"/>
<dbReference type="PRINTS" id="PR00070">
    <property type="entry name" value="DHFR"/>
</dbReference>
<dbReference type="InterPro" id="IPR012259">
    <property type="entry name" value="DHFR"/>
</dbReference>
<evidence type="ECO:0000256" key="3">
    <source>
        <dbReference type="ARBA" id="ARBA00012856"/>
    </source>
</evidence>
<dbReference type="FunFam" id="3.40.430.10:FF:000001">
    <property type="entry name" value="Dihydrofolate reductase"/>
    <property type="match status" value="1"/>
</dbReference>
<evidence type="ECO:0000259" key="10">
    <source>
        <dbReference type="PROSITE" id="PS51330"/>
    </source>
</evidence>
<comment type="caution">
    <text evidence="11">The sequence shown here is derived from an EMBL/GenBank/DDBJ whole genome shotgun (WGS) entry which is preliminary data.</text>
</comment>
<keyword evidence="4 8" id="KW-0554">One-carbon metabolism</keyword>
<dbReference type="GO" id="GO:0046654">
    <property type="term" value="P:tetrahydrofolate biosynthetic process"/>
    <property type="evidence" value="ECO:0007669"/>
    <property type="project" value="UniProtKB-UniPathway"/>
</dbReference>
<comment type="pathway">
    <text evidence="1 8">Cofactor biosynthesis; tetrahydrofolate biosynthesis; 5,6,7,8-tetrahydrofolate from 7,8-dihydrofolate: step 1/1.</text>
</comment>
<dbReference type="InterPro" id="IPR017925">
    <property type="entry name" value="DHFR_CS"/>
</dbReference>